<dbReference type="InterPro" id="IPR057975">
    <property type="entry name" value="TPR_ANAPC2"/>
</dbReference>
<dbReference type="Proteomes" id="UP000654370">
    <property type="component" value="Unassembled WGS sequence"/>
</dbReference>
<organism evidence="4 5">
    <name type="scientific">Mortierella isabellina</name>
    <name type="common">Filamentous fungus</name>
    <name type="synonym">Umbelopsis isabellina</name>
    <dbReference type="NCBI Taxonomy" id="91625"/>
    <lineage>
        <taxon>Eukaryota</taxon>
        <taxon>Fungi</taxon>
        <taxon>Fungi incertae sedis</taxon>
        <taxon>Mucoromycota</taxon>
        <taxon>Mucoromycotina</taxon>
        <taxon>Umbelopsidomycetes</taxon>
        <taxon>Umbelopsidales</taxon>
        <taxon>Umbelopsidaceae</taxon>
        <taxon>Umbelopsis</taxon>
    </lineage>
</organism>
<dbReference type="OrthoDB" id="5581181at2759"/>
<dbReference type="InterPro" id="IPR059120">
    <property type="entry name" value="Cullin-like_AB"/>
</dbReference>
<protein>
    <recommendedName>
        <fullName evidence="3">Cullin family profile domain-containing protein</fullName>
    </recommendedName>
</protein>
<feature type="compositionally biased region" description="Acidic residues" evidence="2">
    <location>
        <begin position="520"/>
        <end position="531"/>
    </location>
</feature>
<name>A0A8H7U7K9_MORIS</name>
<evidence type="ECO:0000256" key="1">
    <source>
        <dbReference type="PROSITE-ProRule" id="PRU00330"/>
    </source>
</evidence>
<sequence>MDLIAAHPYFAWRQELAQEEAKKDPAKVGGPYFTVCKLLYISNVEAGSVCADFYQGQVRHVQLRDNLKILRREGISSLQVFEWYLGNESATQQVEEYLQCSVASHFEERQNEIETKDDEEKSATNYFPEDVNDIHTLFTKLEQPLESIKPGGILQDTDYHEQYRQTFKKKLKGSLPKDFESTGLKYFQEVFEQVEEIEPYLKPADNFLLNFSITSLPYRGSLLRRILSTTLEDEMTQPFMDTFYPKAEALVSICKKLSKLNEDNMEGLAYSTPKESTDIDTDMSSEIYATCEETLQKFRNVCAQLRDMDLELDWLQVCRTAIEKKLESEDWAECWDDHILAKGLSWMRDFLLPLVSCIENHAVDANVKEPSWLKYLRHKIILEHDLYHAFVDSRLDCIFSIIIDYPTSLPAVEDLKLKVALEKTSKEDALREKLLSELSSRLLHQGASTSDILHQYLSCIRCLQVWEVGHDTTRCVLGMFVRYLRSYRTDTAVEVIEMITNGDLAPALQSAMEMEDTPEYDMDEDDATDDDSFTRKPAESPKLSWYSDDPNAPCDVDFIQKLSSNPIQLLITTCKSKKAFREEYRRFLASNLLATKNYNIDQELMLLEVLKRNFGTQRFHECDVMIKDIDEGKRVDKIIHDKAEELTANFHGVILSKHYWPEMKDTDALVKVTDDLATQMDMYGTTYKSIKSSRKLSWLPALAKANVDVELGGQVINVDLSPWGARILSLFEKKLLAMWTKQEICKQEGFDDKRVQLELAELVNLKILRRGKEGLYISADYFV</sequence>
<dbReference type="InterPro" id="IPR016158">
    <property type="entry name" value="Cullin_homology"/>
</dbReference>
<evidence type="ECO:0000256" key="2">
    <source>
        <dbReference type="SAM" id="MobiDB-lite"/>
    </source>
</evidence>
<dbReference type="GO" id="GO:0070979">
    <property type="term" value="P:protein K11-linked ubiquitination"/>
    <property type="evidence" value="ECO:0007669"/>
    <property type="project" value="TreeGrafter"/>
</dbReference>
<dbReference type="InterPro" id="IPR044554">
    <property type="entry name" value="ANAPC2"/>
</dbReference>
<evidence type="ECO:0000313" key="5">
    <source>
        <dbReference type="Proteomes" id="UP000654370"/>
    </source>
</evidence>
<dbReference type="Pfam" id="PF25773">
    <property type="entry name" value="TPR_ANAPC2"/>
    <property type="match status" value="1"/>
</dbReference>
<dbReference type="PANTHER" id="PTHR45957">
    <property type="entry name" value="ANAPHASE-PROMOTING COMPLEX SUBUNIT 2"/>
    <property type="match status" value="1"/>
</dbReference>
<evidence type="ECO:0000259" key="3">
    <source>
        <dbReference type="PROSITE" id="PS50069"/>
    </source>
</evidence>
<proteinExistence type="inferred from homology"/>
<comment type="caution">
    <text evidence="4">The sequence shown here is derived from an EMBL/GenBank/DDBJ whole genome shotgun (WGS) entry which is preliminary data.</text>
</comment>
<dbReference type="PROSITE" id="PS50069">
    <property type="entry name" value="CULLIN_2"/>
    <property type="match status" value="1"/>
</dbReference>
<evidence type="ECO:0000313" key="4">
    <source>
        <dbReference type="EMBL" id="KAG2174336.1"/>
    </source>
</evidence>
<dbReference type="Gene3D" id="1.20.1310.10">
    <property type="entry name" value="Cullin Repeats"/>
    <property type="match status" value="1"/>
</dbReference>
<dbReference type="PANTHER" id="PTHR45957:SF1">
    <property type="entry name" value="ANAPHASE-PROMOTING COMPLEX SUBUNIT 2"/>
    <property type="match status" value="1"/>
</dbReference>
<dbReference type="InterPro" id="IPR036317">
    <property type="entry name" value="Cullin_homology_sf"/>
</dbReference>
<dbReference type="AlphaFoldDB" id="A0A8H7U7K9"/>
<dbReference type="EMBL" id="JAEPQZ010000013">
    <property type="protein sequence ID" value="KAG2174336.1"/>
    <property type="molecule type" value="Genomic_DNA"/>
</dbReference>
<feature type="domain" description="Cullin family profile" evidence="3">
    <location>
        <begin position="567"/>
        <end position="763"/>
    </location>
</feature>
<comment type="similarity">
    <text evidence="1">Belongs to the cullin family.</text>
</comment>
<dbReference type="GO" id="GO:0006511">
    <property type="term" value="P:ubiquitin-dependent protein catabolic process"/>
    <property type="evidence" value="ECO:0007669"/>
    <property type="project" value="InterPro"/>
</dbReference>
<dbReference type="Pfam" id="PF26557">
    <property type="entry name" value="Cullin_AB"/>
    <property type="match status" value="1"/>
</dbReference>
<dbReference type="GO" id="GO:0005680">
    <property type="term" value="C:anaphase-promoting complex"/>
    <property type="evidence" value="ECO:0007669"/>
    <property type="project" value="TreeGrafter"/>
</dbReference>
<dbReference type="SMART" id="SM00182">
    <property type="entry name" value="CULLIN"/>
    <property type="match status" value="1"/>
</dbReference>
<keyword evidence="5" id="KW-1185">Reference proteome</keyword>
<feature type="region of interest" description="Disordered" evidence="2">
    <location>
        <begin position="520"/>
        <end position="541"/>
    </location>
</feature>
<reference evidence="4" key="1">
    <citation type="submission" date="2020-12" db="EMBL/GenBank/DDBJ databases">
        <title>Metabolic potential, ecology and presence of endohyphal bacteria is reflected in genomic diversity of Mucoromycotina.</title>
        <authorList>
            <person name="Muszewska A."/>
            <person name="Okrasinska A."/>
            <person name="Steczkiewicz K."/>
            <person name="Drgas O."/>
            <person name="Orlowska M."/>
            <person name="Perlinska-Lenart U."/>
            <person name="Aleksandrzak-Piekarczyk T."/>
            <person name="Szatraj K."/>
            <person name="Zielenkiewicz U."/>
            <person name="Pilsyk S."/>
            <person name="Malc E."/>
            <person name="Mieczkowski P."/>
            <person name="Kruszewska J.S."/>
            <person name="Biernat P."/>
            <person name="Pawlowska J."/>
        </authorList>
    </citation>
    <scope>NUCLEOTIDE SEQUENCE</scope>
    <source>
        <strain evidence="4">WA0000067209</strain>
    </source>
</reference>
<gene>
    <name evidence="4" type="ORF">INT43_004359</name>
</gene>
<dbReference type="Gene3D" id="3.30.230.130">
    <property type="entry name" value="Cullin, Chain C, Domain 2"/>
    <property type="match status" value="1"/>
</dbReference>
<dbReference type="GO" id="GO:0007091">
    <property type="term" value="P:metaphase/anaphase transition of mitotic cell cycle"/>
    <property type="evidence" value="ECO:0007669"/>
    <property type="project" value="TreeGrafter"/>
</dbReference>
<accession>A0A8H7U7K9</accession>
<dbReference type="SUPFAM" id="SSF75632">
    <property type="entry name" value="Cullin homology domain"/>
    <property type="match status" value="1"/>
</dbReference>
<dbReference type="GO" id="GO:0031625">
    <property type="term" value="F:ubiquitin protein ligase binding"/>
    <property type="evidence" value="ECO:0007669"/>
    <property type="project" value="InterPro"/>
</dbReference>